<dbReference type="Gene3D" id="3.10.450.620">
    <property type="entry name" value="JHP933, nucleotidyltransferase-like core domain"/>
    <property type="match status" value="1"/>
</dbReference>
<protein>
    <recommendedName>
        <fullName evidence="3">Nucleotidyl transferase AbiEii/AbiGii toxin family protein</fullName>
    </recommendedName>
</protein>
<proteinExistence type="predicted"/>
<gene>
    <name evidence="1" type="ORF">UY17_C0008G0004</name>
</gene>
<dbReference type="InterPro" id="IPR014942">
    <property type="entry name" value="AbiEii"/>
</dbReference>
<evidence type="ECO:0008006" key="3">
    <source>
        <dbReference type="Google" id="ProtNLM"/>
    </source>
</evidence>
<dbReference type="Pfam" id="PF08843">
    <property type="entry name" value="AbiEii"/>
    <property type="match status" value="1"/>
</dbReference>
<name>A0A0G1U1A2_9BACT</name>
<reference evidence="1 2" key="1">
    <citation type="journal article" date="2015" name="Nature">
        <title>rRNA introns, odd ribosomes, and small enigmatic genomes across a large radiation of phyla.</title>
        <authorList>
            <person name="Brown C.T."/>
            <person name="Hug L.A."/>
            <person name="Thomas B.C."/>
            <person name="Sharon I."/>
            <person name="Castelle C.J."/>
            <person name="Singh A."/>
            <person name="Wilkins M.J."/>
            <person name="Williams K.H."/>
            <person name="Banfield J.F."/>
        </authorList>
    </citation>
    <scope>NUCLEOTIDE SEQUENCE [LARGE SCALE GENOMIC DNA]</scope>
</reference>
<evidence type="ECO:0000313" key="2">
    <source>
        <dbReference type="Proteomes" id="UP000034772"/>
    </source>
</evidence>
<evidence type="ECO:0000313" key="1">
    <source>
        <dbReference type="EMBL" id="KKU87836.1"/>
    </source>
</evidence>
<dbReference type="AlphaFoldDB" id="A0A0G1U1A2"/>
<dbReference type="EMBL" id="LCOZ01000008">
    <property type="protein sequence ID" value="KKU87836.1"/>
    <property type="molecule type" value="Genomic_DNA"/>
</dbReference>
<dbReference type="Proteomes" id="UP000034772">
    <property type="component" value="Unassembled WGS sequence"/>
</dbReference>
<accession>A0A0G1U1A2</accession>
<comment type="caution">
    <text evidence="1">The sequence shown here is derived from an EMBL/GenBank/DDBJ whole genome shotgun (WGS) entry which is preliminary data.</text>
</comment>
<organism evidence="1 2">
    <name type="scientific">Candidatus Beckwithbacteria bacterium GW2011_GWC2_47_9</name>
    <dbReference type="NCBI Taxonomy" id="1618373"/>
    <lineage>
        <taxon>Bacteria</taxon>
        <taxon>Candidatus Beckwithiibacteriota</taxon>
    </lineage>
</organism>
<sequence length="281" mass="33251">MLLDNLKKIVKDEIITDSTGKLFLRNLLKESLQLYVLDYVYSSSWGDNFLFKGGTCLRFCFDLPRLSEDLDFDIKDYKKFDLNKFCQSISDYFIKELQFKDFKLKIARNNQQIFLKFPLMDKLGLRENNGESPLLFLRLDINPVDSGIYQEEISLVNNYGFNFIIKRYSLPDLFASKLAAVLERTFQKGKGGKITFKGRDYFDLIWFLQKKVEPNFKRLEDITGVNKNQLIKKIDNKVNQIDLKYLKEDLLPLFRKRNFVDNFCNSFQELYRVNKNLFSAL</sequence>